<dbReference type="AlphaFoldDB" id="A0A1A7C8K0"/>
<evidence type="ECO:0000313" key="4">
    <source>
        <dbReference type="Proteomes" id="UP000092713"/>
    </source>
</evidence>
<feature type="chain" id="PRO_5008355893" evidence="1">
    <location>
        <begin position="23"/>
        <end position="174"/>
    </location>
</feature>
<dbReference type="EMBL" id="LOCQ01000045">
    <property type="protein sequence ID" value="OBV40648.1"/>
    <property type="molecule type" value="Genomic_DNA"/>
</dbReference>
<feature type="signal peptide" evidence="1">
    <location>
        <begin position="1"/>
        <end position="22"/>
    </location>
</feature>
<dbReference type="NCBIfam" id="NF035944">
    <property type="entry name" value="PEPxxWA-CTERM"/>
    <property type="match status" value="1"/>
</dbReference>
<protein>
    <submittedName>
        <fullName evidence="3">PEP-CTERM protein-sorting domain-containing protein</fullName>
    </submittedName>
</protein>
<comment type="caution">
    <text evidence="3">The sequence shown here is derived from an EMBL/GenBank/DDBJ whole genome shotgun (WGS) entry which is preliminary data.</text>
</comment>
<dbReference type="RefSeq" id="WP_065306733.1">
    <property type="nucleotide sequence ID" value="NZ_LOCQ01000045.1"/>
</dbReference>
<keyword evidence="1" id="KW-0732">Signal</keyword>
<organism evidence="3 4">
    <name type="scientific">Janthinobacterium psychrotolerans</name>
    <dbReference type="NCBI Taxonomy" id="1747903"/>
    <lineage>
        <taxon>Bacteria</taxon>
        <taxon>Pseudomonadati</taxon>
        <taxon>Pseudomonadota</taxon>
        <taxon>Betaproteobacteria</taxon>
        <taxon>Burkholderiales</taxon>
        <taxon>Oxalobacteraceae</taxon>
        <taxon>Janthinobacterium</taxon>
    </lineage>
</organism>
<dbReference type="InterPro" id="IPR013424">
    <property type="entry name" value="Ice-binding_C"/>
</dbReference>
<evidence type="ECO:0000256" key="1">
    <source>
        <dbReference type="SAM" id="SignalP"/>
    </source>
</evidence>
<name>A0A1A7C8K0_9BURK</name>
<dbReference type="Pfam" id="PF07589">
    <property type="entry name" value="PEP-CTERM"/>
    <property type="match status" value="1"/>
</dbReference>
<feature type="domain" description="Ice-binding protein C-terminal" evidence="2">
    <location>
        <begin position="145"/>
        <end position="169"/>
    </location>
</feature>
<accession>A0A1A7C8K0</accession>
<dbReference type="NCBIfam" id="TIGR02595">
    <property type="entry name" value="PEP_CTERM"/>
    <property type="match status" value="1"/>
</dbReference>
<dbReference type="Proteomes" id="UP000092713">
    <property type="component" value="Unassembled WGS sequence"/>
</dbReference>
<evidence type="ECO:0000313" key="3">
    <source>
        <dbReference type="EMBL" id="OBV40648.1"/>
    </source>
</evidence>
<reference evidence="3 4" key="1">
    <citation type="submission" date="2016-04" db="EMBL/GenBank/DDBJ databases">
        <title>Draft genome sequence of Janthinobacterium psychrotolerans sp. nov., isolated from freshwater sediments in Denmark.</title>
        <authorList>
            <person name="Gong X."/>
            <person name="Skrivergaard S."/>
            <person name="Korsgaard B.S."/>
            <person name="Schreiber L."/>
            <person name="Marshall I.P."/>
            <person name="Finster K."/>
            <person name="Schramm A."/>
        </authorList>
    </citation>
    <scope>NUCLEOTIDE SEQUENCE [LARGE SCALE GENOMIC DNA]</scope>
    <source>
        <strain evidence="3 4">S3-2</strain>
    </source>
</reference>
<dbReference type="NCBIfam" id="NF038126">
    <property type="entry name" value="PEP_CTERM_FxDxF"/>
    <property type="match status" value="1"/>
</dbReference>
<gene>
    <name evidence="3" type="ORF">ASR47_101839</name>
</gene>
<dbReference type="OrthoDB" id="8706062at2"/>
<sequence>MKLKLKLIVAGVLTAASFSAVADHYALGSLDPLGADTASKASAKFIDSGTAITDSWFFQLLTPSSSSFGALQTFSVAEGAITDFAGSLVGVDSGISYGALSATPGSSSQSLSWAAPLAAGNYRVDITGTTAIARSQYVATVAALPVPEPATCAMMLAGLALVGAVARRRGNRPA</sequence>
<proteinExistence type="predicted"/>
<keyword evidence="4" id="KW-1185">Reference proteome</keyword>
<evidence type="ECO:0000259" key="2">
    <source>
        <dbReference type="Pfam" id="PF07589"/>
    </source>
</evidence>